<feature type="compositionally biased region" description="Polar residues" evidence="9">
    <location>
        <begin position="462"/>
        <end position="474"/>
    </location>
</feature>
<dbReference type="SUPFAM" id="SSF54928">
    <property type="entry name" value="RNA-binding domain, RBD"/>
    <property type="match status" value="3"/>
</dbReference>
<evidence type="ECO:0000256" key="4">
    <source>
        <dbReference type="ARBA" id="ARBA00022884"/>
    </source>
</evidence>
<proteinExistence type="predicted"/>
<dbReference type="Gene3D" id="3.30.70.330">
    <property type="match status" value="3"/>
</dbReference>
<gene>
    <name evidence="11" type="primary">Vigan.04G048500</name>
    <name evidence="11" type="ORF">VIGAN_04048500</name>
</gene>
<keyword evidence="12" id="KW-1185">Reference proteome</keyword>
<evidence type="ECO:0000313" key="12">
    <source>
        <dbReference type="Proteomes" id="UP000291084"/>
    </source>
</evidence>
<comment type="function">
    <text evidence="7">Plays a role in pre-mRNA splicing. Binds to the polypyrimidine tract of introns. May promote the binding of U2 snRNP to pre-mRNA.</text>
</comment>
<dbReference type="PROSITE" id="PS50102">
    <property type="entry name" value="RRM"/>
    <property type="match status" value="2"/>
</dbReference>
<keyword evidence="6" id="KW-0539">Nucleus</keyword>
<evidence type="ECO:0000256" key="1">
    <source>
        <dbReference type="ARBA" id="ARBA00004123"/>
    </source>
</evidence>
<dbReference type="InterPro" id="IPR034793">
    <property type="entry name" value="PTBPH1/PTBPH2_RRM2"/>
</dbReference>
<dbReference type="GO" id="GO:0000381">
    <property type="term" value="P:regulation of alternative mRNA splicing, via spliceosome"/>
    <property type="evidence" value="ECO:0007669"/>
    <property type="project" value="UniProtKB-ARBA"/>
</dbReference>
<dbReference type="InterPro" id="IPR021790">
    <property type="entry name" value="PTBP1-like_RRM2"/>
</dbReference>
<dbReference type="AlphaFoldDB" id="A0A0S3RS00"/>
<dbReference type="GO" id="GO:0009845">
    <property type="term" value="P:seed germination"/>
    <property type="evidence" value="ECO:0007669"/>
    <property type="project" value="UniProtKB-ARBA"/>
</dbReference>
<dbReference type="CDD" id="cd12690">
    <property type="entry name" value="RRM3_PTBPH1_PTBPH2"/>
    <property type="match status" value="1"/>
</dbReference>
<dbReference type="CDD" id="cd12691">
    <property type="entry name" value="RRM2_PTBPH1_PTBPH2"/>
    <property type="match status" value="1"/>
</dbReference>
<keyword evidence="5" id="KW-0007">Acetylation</keyword>
<dbReference type="GO" id="GO:0006417">
    <property type="term" value="P:regulation of translation"/>
    <property type="evidence" value="ECO:0007669"/>
    <property type="project" value="UniProtKB-ARBA"/>
</dbReference>
<evidence type="ECO:0000256" key="3">
    <source>
        <dbReference type="ARBA" id="ARBA00022737"/>
    </source>
</evidence>
<keyword evidence="3" id="KW-0677">Repeat</keyword>
<dbReference type="SMART" id="SM00360">
    <property type="entry name" value="RRM"/>
    <property type="match status" value="3"/>
</dbReference>
<dbReference type="FunFam" id="3.30.70.330:FF:000324">
    <property type="entry name" value="Polypyrimidine tract-binding protein-like 2"/>
    <property type="match status" value="2"/>
</dbReference>
<reference evidence="11 12" key="1">
    <citation type="journal article" date="2015" name="Sci. Rep.">
        <title>The power of single molecule real-time sequencing technology in the de novo assembly of a eukaryotic genome.</title>
        <authorList>
            <person name="Sakai H."/>
            <person name="Naito K."/>
            <person name="Ogiso-Tanaka E."/>
            <person name="Takahashi Y."/>
            <person name="Iseki K."/>
            <person name="Muto C."/>
            <person name="Satou K."/>
            <person name="Teruya K."/>
            <person name="Shiroma A."/>
            <person name="Shimoji M."/>
            <person name="Hirano T."/>
            <person name="Itoh T."/>
            <person name="Kaga A."/>
            <person name="Tomooka N."/>
        </authorList>
    </citation>
    <scope>NUCLEOTIDE SEQUENCE [LARGE SCALE GENOMIC DNA]</scope>
    <source>
        <strain evidence="12">cv. Shumari</strain>
    </source>
</reference>
<dbReference type="InterPro" id="IPR000504">
    <property type="entry name" value="RRM_dom"/>
</dbReference>
<evidence type="ECO:0000259" key="10">
    <source>
        <dbReference type="PROSITE" id="PS50102"/>
    </source>
</evidence>
<feature type="region of interest" description="Disordered" evidence="9">
    <location>
        <begin position="454"/>
        <end position="491"/>
    </location>
</feature>
<dbReference type="InterPro" id="IPR012677">
    <property type="entry name" value="Nucleotide-bd_a/b_plait_sf"/>
</dbReference>
<dbReference type="GO" id="GO:0003729">
    <property type="term" value="F:mRNA binding"/>
    <property type="evidence" value="ECO:0007669"/>
    <property type="project" value="UniProtKB-ARBA"/>
</dbReference>
<keyword evidence="2" id="KW-0507">mRNA processing</keyword>
<dbReference type="PANTHER" id="PTHR15592">
    <property type="entry name" value="MATRIN 3/NUCLEAR PROTEIN 220-RELATED"/>
    <property type="match status" value="1"/>
</dbReference>
<sequence>MSTSSQHQFRYTQTPSKVLHLRNLPWECSEEELKELCKPFGKIVNTKCNVGANRNQAFVEFVDLNQAISMVSYYASSSEPAMVRGKTVYIQYSNRHEIVNNKSPGDIPGNVLLVTIEGVEAGDVSIDVIHLVFSAFGFVHKIATFEKTAGFQALIQFTDAETASAARDALDGRSIPRYLLPAHVGSCNLRISYSAHKDLNIKFQSNRSRDYTNPMLPVNYTAIEGTVQTAVGPDGKRKEPESNVLLASIENMQYAVTVDVLHTVFSAFGTVQKIAIFEKNGQTQALIQYPDVITAAAAREALEGHCIYDGGYCKLHLSYSRHTDLNVKAFSDKSRDYTVPDPSLLPAQGPATAWQNPQAAPMYPGSAPPYHTQVPGGQVPSWDPSLQAVRPSYISAPGTFPVQTGTVPPMPSYAPAAAMPAASSPLAQSSPIGHNANPMGISQSGVPPNVNLQPSGAPHSVPGSSPIMQTSQAAQGLVQPGAQPNARPDGASPPGFVLWSVRSKLPPISFQVLQPSKFCNLERESV</sequence>
<accession>A0A0S3RS00</accession>
<evidence type="ECO:0000256" key="2">
    <source>
        <dbReference type="ARBA" id="ARBA00022664"/>
    </source>
</evidence>
<organism evidence="11 12">
    <name type="scientific">Vigna angularis var. angularis</name>
    <dbReference type="NCBI Taxonomy" id="157739"/>
    <lineage>
        <taxon>Eukaryota</taxon>
        <taxon>Viridiplantae</taxon>
        <taxon>Streptophyta</taxon>
        <taxon>Embryophyta</taxon>
        <taxon>Tracheophyta</taxon>
        <taxon>Spermatophyta</taxon>
        <taxon>Magnoliopsida</taxon>
        <taxon>eudicotyledons</taxon>
        <taxon>Gunneridae</taxon>
        <taxon>Pentapetalae</taxon>
        <taxon>rosids</taxon>
        <taxon>fabids</taxon>
        <taxon>Fabales</taxon>
        <taxon>Fabaceae</taxon>
        <taxon>Papilionoideae</taxon>
        <taxon>50 kb inversion clade</taxon>
        <taxon>NPAAA clade</taxon>
        <taxon>indigoferoid/millettioid clade</taxon>
        <taxon>Phaseoleae</taxon>
        <taxon>Vigna</taxon>
    </lineage>
</organism>
<dbReference type="Pfam" id="PF00076">
    <property type="entry name" value="RRM_1"/>
    <property type="match status" value="1"/>
</dbReference>
<dbReference type="Pfam" id="PF13893">
    <property type="entry name" value="RRM_5"/>
    <property type="match status" value="1"/>
</dbReference>
<evidence type="ECO:0000256" key="7">
    <source>
        <dbReference type="ARBA" id="ARBA00056336"/>
    </source>
</evidence>
<dbReference type="CDD" id="cd12686">
    <property type="entry name" value="RRM1_PTBPH1_PTBPH2"/>
    <property type="match status" value="1"/>
</dbReference>
<protein>
    <recommendedName>
        <fullName evidence="10">RRM domain-containing protein</fullName>
    </recommendedName>
</protein>
<dbReference type="Pfam" id="PF11835">
    <property type="entry name" value="RRM_8"/>
    <property type="match status" value="1"/>
</dbReference>
<feature type="domain" description="RRM" evidence="10">
    <location>
        <begin position="17"/>
        <end position="95"/>
    </location>
</feature>
<feature type="domain" description="RRM" evidence="10">
    <location>
        <begin position="242"/>
        <end position="322"/>
    </location>
</feature>
<name>A0A0S3RS00_PHAAN</name>
<dbReference type="FunFam" id="3.30.70.330:FF:000260">
    <property type="entry name" value="Polypyrimidine tract-binding protein homolog 2"/>
    <property type="match status" value="1"/>
</dbReference>
<dbReference type="OrthoDB" id="296632at2759"/>
<evidence type="ECO:0000256" key="8">
    <source>
        <dbReference type="PROSITE-ProRule" id="PRU00176"/>
    </source>
</evidence>
<dbReference type="GO" id="GO:0000932">
    <property type="term" value="C:P-body"/>
    <property type="evidence" value="ECO:0007669"/>
    <property type="project" value="UniProtKB-ARBA"/>
</dbReference>
<keyword evidence="4 8" id="KW-0694">RNA-binding</keyword>
<evidence type="ECO:0000256" key="5">
    <source>
        <dbReference type="ARBA" id="ARBA00022990"/>
    </source>
</evidence>
<dbReference type="Proteomes" id="UP000291084">
    <property type="component" value="Chromosome 4"/>
</dbReference>
<dbReference type="GO" id="GO:0006397">
    <property type="term" value="P:mRNA processing"/>
    <property type="evidence" value="ECO:0007669"/>
    <property type="project" value="UniProtKB-KW"/>
</dbReference>
<dbReference type="GO" id="GO:0005634">
    <property type="term" value="C:nucleus"/>
    <property type="evidence" value="ECO:0007669"/>
    <property type="project" value="UniProtKB-SubCell"/>
</dbReference>
<dbReference type="InterPro" id="IPR034792">
    <property type="entry name" value="PTBPH1/PTBPH2_RRM1"/>
</dbReference>
<evidence type="ECO:0000256" key="6">
    <source>
        <dbReference type="ARBA" id="ARBA00023242"/>
    </source>
</evidence>
<comment type="subcellular location">
    <subcellularLocation>
        <location evidence="1">Nucleus</location>
    </subcellularLocation>
</comment>
<evidence type="ECO:0000256" key="9">
    <source>
        <dbReference type="SAM" id="MobiDB-lite"/>
    </source>
</evidence>
<evidence type="ECO:0000313" key="11">
    <source>
        <dbReference type="EMBL" id="BAT83348.1"/>
    </source>
</evidence>
<dbReference type="EMBL" id="AP015037">
    <property type="protein sequence ID" value="BAT83348.1"/>
    <property type="molecule type" value="Genomic_DNA"/>
</dbReference>
<dbReference type="InterPro" id="IPR035979">
    <property type="entry name" value="RBD_domain_sf"/>
</dbReference>
<dbReference type="InterPro" id="IPR034794">
    <property type="entry name" value="PTBPH1/PTBPH2_RRM3"/>
</dbReference>